<dbReference type="InterPro" id="IPR007237">
    <property type="entry name" value="CD20-like"/>
</dbReference>
<feature type="transmembrane region" description="Helical" evidence="7">
    <location>
        <begin position="86"/>
        <end position="109"/>
    </location>
</feature>
<evidence type="ECO:0000313" key="8">
    <source>
        <dbReference type="Ensembl" id="ENSCCNP00000031393.1"/>
    </source>
</evidence>
<evidence type="ECO:0000256" key="1">
    <source>
        <dbReference type="ARBA" id="ARBA00004141"/>
    </source>
</evidence>
<keyword evidence="3 7" id="KW-0812">Transmembrane</keyword>
<comment type="subcellular location">
    <subcellularLocation>
        <location evidence="1">Membrane</location>
        <topology evidence="1">Multi-pass membrane protein</topology>
    </subcellularLocation>
</comment>
<name>A0A8C0XPF6_CASCN</name>
<evidence type="ECO:0000313" key="10">
    <source>
        <dbReference type="RefSeq" id="XP_020041480.1"/>
    </source>
</evidence>
<dbReference type="GeneID" id="109700621"/>
<reference evidence="8" key="1">
    <citation type="submission" date="2023-09" db="UniProtKB">
        <authorList>
            <consortium name="Ensembl"/>
        </authorList>
    </citation>
    <scope>IDENTIFICATION</scope>
</reference>
<dbReference type="GO" id="GO:0007166">
    <property type="term" value="P:cell surface receptor signaling pathway"/>
    <property type="evidence" value="ECO:0007669"/>
    <property type="project" value="TreeGrafter"/>
</dbReference>
<dbReference type="Ensembl" id="ENSCCNT00000039474.1">
    <property type="protein sequence ID" value="ENSCCNP00000031393.1"/>
    <property type="gene ID" value="ENSCCNG00000029908.1"/>
</dbReference>
<protein>
    <submittedName>
        <fullName evidence="10">Membrane-spanning 4-domains subfamily A member 12</fullName>
    </submittedName>
</protein>
<accession>A0A8C0XPF6</accession>
<feature type="transmembrane region" description="Helical" evidence="7">
    <location>
        <begin position="158"/>
        <end position="177"/>
    </location>
</feature>
<evidence type="ECO:0000256" key="4">
    <source>
        <dbReference type="ARBA" id="ARBA00022989"/>
    </source>
</evidence>
<feature type="compositionally biased region" description="Polar residues" evidence="6">
    <location>
        <begin position="1"/>
        <end position="16"/>
    </location>
</feature>
<reference evidence="10" key="2">
    <citation type="submission" date="2025-04" db="UniProtKB">
        <authorList>
            <consortium name="RefSeq"/>
        </authorList>
    </citation>
    <scope>IDENTIFICATION</scope>
    <source>
        <tissue evidence="10">Leukocyte</tissue>
    </source>
</reference>
<comment type="similarity">
    <text evidence="2">Belongs to the MS4A family.</text>
</comment>
<keyword evidence="4 7" id="KW-1133">Transmembrane helix</keyword>
<evidence type="ECO:0000313" key="9">
    <source>
        <dbReference type="Proteomes" id="UP001732720"/>
    </source>
</evidence>
<keyword evidence="5 7" id="KW-0472">Membrane</keyword>
<dbReference type="Pfam" id="PF04103">
    <property type="entry name" value="CD20"/>
    <property type="match status" value="1"/>
</dbReference>
<dbReference type="CTD" id="54860"/>
<evidence type="ECO:0000256" key="6">
    <source>
        <dbReference type="SAM" id="MobiDB-lite"/>
    </source>
</evidence>
<dbReference type="AlphaFoldDB" id="A0A8C0XPF6"/>
<sequence>MKSSRPTYPGVNETTPNPYPPSSFMAPQSHQPLGFINLGNRPQIGQLPFIISPETFASSQLGQGNEQMLNPTIGKAATNFKEEAKALGAIQIIIGLMHFGFGIALGLLSVSHGHYWGFASTAFVGGYPLWGGLSFIISGSLSVSASKEFNPCLIKGSLGMNIVSAIFALTGVCLLLRDMIVNDHINKDYWLLVSGKGISGILMIFSLLEFSINCTTAHFANQSITKTNRSVMVFPNTYATNPLTEEPCPPAPRYDDHIAHTHRC</sequence>
<dbReference type="RefSeq" id="XP_020041480.1">
    <property type="nucleotide sequence ID" value="XM_020185891.1"/>
</dbReference>
<dbReference type="PANTHER" id="PTHR23320">
    <property type="entry name" value="MEMBRANE-SPANNING 4-DOMAINS SUBFAMILY A MS4A -RELATED"/>
    <property type="match status" value="1"/>
</dbReference>
<organism evidence="8">
    <name type="scientific">Castor canadensis</name>
    <name type="common">American beaver</name>
    <dbReference type="NCBI Taxonomy" id="51338"/>
    <lineage>
        <taxon>Eukaryota</taxon>
        <taxon>Metazoa</taxon>
        <taxon>Chordata</taxon>
        <taxon>Craniata</taxon>
        <taxon>Vertebrata</taxon>
        <taxon>Euteleostomi</taxon>
        <taxon>Mammalia</taxon>
        <taxon>Eutheria</taxon>
        <taxon>Euarchontoglires</taxon>
        <taxon>Glires</taxon>
        <taxon>Rodentia</taxon>
        <taxon>Castorimorpha</taxon>
        <taxon>Castoridae</taxon>
        <taxon>Castor</taxon>
    </lineage>
</organism>
<dbReference type="InterPro" id="IPR030417">
    <property type="entry name" value="MS4A"/>
</dbReference>
<evidence type="ECO:0000256" key="5">
    <source>
        <dbReference type="ARBA" id="ARBA00023136"/>
    </source>
</evidence>
<feature type="transmembrane region" description="Helical" evidence="7">
    <location>
        <begin position="189"/>
        <end position="208"/>
    </location>
</feature>
<dbReference type="PANTHER" id="PTHR23320:SF72">
    <property type="entry name" value="MEMBRANE-SPANNING 4-DOMAINS SUBFAMILY A MEMBER 12"/>
    <property type="match status" value="1"/>
</dbReference>
<keyword evidence="9" id="KW-1185">Reference proteome</keyword>
<gene>
    <name evidence="8 10" type="primary">Ms4a12</name>
</gene>
<proteinExistence type="inferred from homology"/>
<feature type="transmembrane region" description="Helical" evidence="7">
    <location>
        <begin position="115"/>
        <end position="137"/>
    </location>
</feature>
<evidence type="ECO:0000256" key="7">
    <source>
        <dbReference type="SAM" id="Phobius"/>
    </source>
</evidence>
<dbReference type="KEGG" id="ccan:109700621"/>
<feature type="region of interest" description="Disordered" evidence="6">
    <location>
        <begin position="1"/>
        <end position="24"/>
    </location>
</feature>
<dbReference type="OrthoDB" id="10071849at2759"/>
<dbReference type="GO" id="GO:0005886">
    <property type="term" value="C:plasma membrane"/>
    <property type="evidence" value="ECO:0007669"/>
    <property type="project" value="TreeGrafter"/>
</dbReference>
<dbReference type="Proteomes" id="UP001732720">
    <property type="component" value="Chromosome 1"/>
</dbReference>
<evidence type="ECO:0000256" key="2">
    <source>
        <dbReference type="ARBA" id="ARBA00009565"/>
    </source>
</evidence>
<evidence type="ECO:0000256" key="3">
    <source>
        <dbReference type="ARBA" id="ARBA00022692"/>
    </source>
</evidence>